<evidence type="ECO:0000256" key="4">
    <source>
        <dbReference type="ARBA" id="ARBA00022827"/>
    </source>
</evidence>
<dbReference type="InterPro" id="IPR036188">
    <property type="entry name" value="FAD/NAD-bd_sf"/>
</dbReference>
<dbReference type="InterPro" id="IPR007867">
    <property type="entry name" value="GMC_OxRtase_C"/>
</dbReference>
<evidence type="ECO:0000259" key="6">
    <source>
        <dbReference type="Pfam" id="PF00732"/>
    </source>
</evidence>
<dbReference type="Pfam" id="PF13450">
    <property type="entry name" value="NAD_binding_8"/>
    <property type="match status" value="1"/>
</dbReference>
<dbReference type="eggNOG" id="COG2303">
    <property type="taxonomic scope" value="Bacteria"/>
</dbReference>
<feature type="domain" description="Glucose-methanol-choline oxidoreductase C-terminal" evidence="7">
    <location>
        <begin position="428"/>
        <end position="547"/>
    </location>
</feature>
<dbReference type="GO" id="GO:0050660">
    <property type="term" value="F:flavin adenine dinucleotide binding"/>
    <property type="evidence" value="ECO:0007669"/>
    <property type="project" value="InterPro"/>
</dbReference>
<comment type="caution">
    <text evidence="8">The sequence shown here is derived from an EMBL/GenBank/DDBJ whole genome shotgun (WGS) entry which is preliminary data.</text>
</comment>
<gene>
    <name evidence="8" type="ORF">M472_13040</name>
</gene>
<evidence type="ECO:0000259" key="7">
    <source>
        <dbReference type="Pfam" id="PF05199"/>
    </source>
</evidence>
<evidence type="ECO:0000256" key="5">
    <source>
        <dbReference type="ARBA" id="ARBA00023002"/>
    </source>
</evidence>
<evidence type="ECO:0000256" key="2">
    <source>
        <dbReference type="ARBA" id="ARBA00010790"/>
    </source>
</evidence>
<keyword evidence="3" id="KW-0285">Flavoprotein</keyword>
<dbReference type="Pfam" id="PF05199">
    <property type="entry name" value="GMC_oxred_C"/>
    <property type="match status" value="1"/>
</dbReference>
<dbReference type="STRING" id="1346330.M472_13040"/>
<accession>U2J432</accession>
<dbReference type="SUPFAM" id="SSF54373">
    <property type="entry name" value="FAD-linked reductases, C-terminal domain"/>
    <property type="match status" value="1"/>
</dbReference>
<protein>
    <recommendedName>
        <fullName evidence="10">GMC family oxidoreductase</fullName>
    </recommendedName>
</protein>
<dbReference type="Pfam" id="PF00732">
    <property type="entry name" value="GMC_oxred_N"/>
    <property type="match status" value="1"/>
</dbReference>
<dbReference type="AlphaFoldDB" id="U2J432"/>
<dbReference type="GO" id="GO:0016614">
    <property type="term" value="F:oxidoreductase activity, acting on CH-OH group of donors"/>
    <property type="evidence" value="ECO:0007669"/>
    <property type="project" value="InterPro"/>
</dbReference>
<dbReference type="PANTHER" id="PTHR42784:SF1">
    <property type="entry name" value="PYRANOSE 2-OXIDASE"/>
    <property type="match status" value="1"/>
</dbReference>
<keyword evidence="9" id="KW-1185">Reference proteome</keyword>
<dbReference type="InterPro" id="IPR051473">
    <property type="entry name" value="P2Ox-like"/>
</dbReference>
<dbReference type="RefSeq" id="WP_021070032.1">
    <property type="nucleotide sequence ID" value="NZ_ATDL01000014.1"/>
</dbReference>
<reference evidence="8 9" key="1">
    <citation type="journal article" date="2013" name="Genome Announc.">
        <title>The Draft Genome Sequence of Sphingomonas paucimobilis Strain HER1398 (Proteobacteria), Host to the Giant PAU Phage, Indicates That It Is a Member of the Genus Sphingobacterium (Bacteroidetes).</title>
        <authorList>
            <person name="White R.A.III."/>
            <person name="Suttle C.A."/>
        </authorList>
    </citation>
    <scope>NUCLEOTIDE SEQUENCE [LARGE SCALE GENOMIC DNA]</scope>
    <source>
        <strain evidence="8 9">HER1398</strain>
    </source>
</reference>
<proteinExistence type="inferred from homology"/>
<dbReference type="PANTHER" id="PTHR42784">
    <property type="entry name" value="PYRANOSE 2-OXIDASE"/>
    <property type="match status" value="1"/>
</dbReference>
<dbReference type="SUPFAM" id="SSF51905">
    <property type="entry name" value="FAD/NAD(P)-binding domain"/>
    <property type="match status" value="1"/>
</dbReference>
<keyword evidence="4" id="KW-0274">FAD</keyword>
<evidence type="ECO:0000313" key="8">
    <source>
        <dbReference type="EMBL" id="ERJ59699.1"/>
    </source>
</evidence>
<dbReference type="EMBL" id="ATDL01000014">
    <property type="protein sequence ID" value="ERJ59699.1"/>
    <property type="molecule type" value="Genomic_DNA"/>
</dbReference>
<comment type="similarity">
    <text evidence="2">Belongs to the GMC oxidoreductase family.</text>
</comment>
<dbReference type="PATRIC" id="fig|1346330.5.peg.1861"/>
<evidence type="ECO:0000256" key="1">
    <source>
        <dbReference type="ARBA" id="ARBA00001974"/>
    </source>
</evidence>
<evidence type="ECO:0008006" key="10">
    <source>
        <dbReference type="Google" id="ProtNLM"/>
    </source>
</evidence>
<comment type="cofactor">
    <cofactor evidence="1">
        <name>FAD</name>
        <dbReference type="ChEBI" id="CHEBI:57692"/>
    </cofactor>
</comment>
<dbReference type="Gene3D" id="3.50.50.60">
    <property type="entry name" value="FAD/NAD(P)-binding domain"/>
    <property type="match status" value="2"/>
</dbReference>
<sequence length="564" mass="63247">MKETFDVIIVGSGISGSWAAKEFCEKGLKVLLLERGRQVEHIKDYPTAMLDPWEFPYAGNVKLEKKKANPLISKHYNYSDATSHFYINDDDQAYIQEKPFDWIRGYQVGGKSLLWARQTQRWSHFEFNNPKNFNTAVDWPIAYDDLSEWYSHVEKFIGISGNRDGIENLPDSEVVGSFEMNSVESYISASIRKNFPNRFPIIGRTANLAKVTDIQKAQGRGQCMARSLCERGCPFGGYFSANSSTLPVAQKTGNLTLKTDSIVEKVIYDEKLKKATGVLVIDAHTREKKQYNAKVIFLNASTLNSNLILLNSTSPTFPNGLGNSSGILGHYIVFHNYRGKIQAKIAGFEDQYYYGRRPTQVFIPAFENIQTKSPSFEGSYLIAFSAHREGWKRPIGTQVGPLFKDSLTEPGEWRVGMMMQGEVVPIFENHVRLSKEKDKYGLPKLITSVGYSPNDVNMMEAFFKAGREMLKESGCTDIKTIDQHLELGRQPGLEVHEMGGARMGNDPSSSVLNKYNQLHDCPNVFVTDGACMTSAGNQNPSLTFMALSARAANYAVEQLKDGKL</sequence>
<evidence type="ECO:0000256" key="3">
    <source>
        <dbReference type="ARBA" id="ARBA00022630"/>
    </source>
</evidence>
<dbReference type="Proteomes" id="UP000016584">
    <property type="component" value="Unassembled WGS sequence"/>
</dbReference>
<dbReference type="InterPro" id="IPR000172">
    <property type="entry name" value="GMC_OxRdtase_N"/>
</dbReference>
<feature type="domain" description="Glucose-methanol-choline oxidoreductase N-terminal" evidence="6">
    <location>
        <begin position="212"/>
        <end position="313"/>
    </location>
</feature>
<evidence type="ECO:0000313" key="9">
    <source>
        <dbReference type="Proteomes" id="UP000016584"/>
    </source>
</evidence>
<organism evidence="8 9">
    <name type="scientific">Sphingobacterium paucimobilis HER1398</name>
    <dbReference type="NCBI Taxonomy" id="1346330"/>
    <lineage>
        <taxon>Bacteria</taxon>
        <taxon>Pseudomonadati</taxon>
        <taxon>Bacteroidota</taxon>
        <taxon>Sphingobacteriia</taxon>
        <taxon>Sphingobacteriales</taxon>
        <taxon>Sphingobacteriaceae</taxon>
        <taxon>Sphingobacterium</taxon>
    </lineage>
</organism>
<keyword evidence="5" id="KW-0560">Oxidoreductase</keyword>
<name>U2J432_9SPHI</name>